<geneLocation type="plasmid" evidence="1 2">
    <name>p101287</name>
</geneLocation>
<name>A0A9W3X4G0_BACTU</name>
<dbReference type="EMBL" id="CP015356">
    <property type="protein sequence ID" value="ANS52365.1"/>
    <property type="molecule type" value="Genomic_DNA"/>
</dbReference>
<dbReference type="RefSeq" id="WP_065487064.1">
    <property type="nucleotide sequence ID" value="NZ_CP015356.1"/>
</dbReference>
<sequence length="124" mass="14785">MNPIKKYHFLAGMNVRKSLQELRVGQPYDIKQYEEEFFLRTTKGFIIILPDEMDKYFEPYVDYGFEGDGKYEDPEPLYKRNLLQETSKETSNDNKESNYVFSVSTLNENDIKINPKKNEQLTFF</sequence>
<protein>
    <submittedName>
        <fullName evidence="1">Uncharacterized protein</fullName>
    </submittedName>
</protein>
<organism evidence="1 2">
    <name type="scientific">Bacillus thuringiensis</name>
    <dbReference type="NCBI Taxonomy" id="1428"/>
    <lineage>
        <taxon>Bacteria</taxon>
        <taxon>Bacillati</taxon>
        <taxon>Bacillota</taxon>
        <taxon>Bacilli</taxon>
        <taxon>Bacillales</taxon>
        <taxon>Bacillaceae</taxon>
        <taxon>Bacillus</taxon>
        <taxon>Bacillus cereus group</taxon>
    </lineage>
</organism>
<dbReference type="Proteomes" id="UP000092743">
    <property type="component" value="Plasmid p101287"/>
</dbReference>
<reference evidence="1 2" key="1">
    <citation type="submission" date="2016-04" db="EMBL/GenBank/DDBJ databases">
        <title>High quality genome of the nematocidal Bacillus thuringiensis MYBT18246.</title>
        <authorList>
            <person name="Hollensteiner J."/>
            <person name="Poehlein A."/>
            <person name="Sproeer C."/>
            <person name="Bunk B."/>
            <person name="Rosenstiel P."/>
            <person name="Schulenburg H."/>
            <person name="Liesegang H."/>
        </authorList>
    </citation>
    <scope>NUCLEOTIDE SEQUENCE [LARGE SCALE GENOMIC DNA]</scope>
    <source>
        <strain evidence="1 2">MYBT18246</strain>
        <plasmid evidence="1 2">p101287</plasmid>
    </source>
</reference>
<accession>A0A9W3X4G0</accession>
<keyword evidence="1" id="KW-0614">Plasmid</keyword>
<evidence type="ECO:0000313" key="2">
    <source>
        <dbReference type="Proteomes" id="UP000092743"/>
    </source>
</evidence>
<gene>
    <name evidence="1" type="ORF">BT246_70750</name>
</gene>
<proteinExistence type="predicted"/>
<dbReference type="AlphaFoldDB" id="A0A9W3X4G0"/>
<evidence type="ECO:0000313" key="1">
    <source>
        <dbReference type="EMBL" id="ANS52365.1"/>
    </source>
</evidence>